<feature type="transmembrane region" description="Helical" evidence="7">
    <location>
        <begin position="32"/>
        <end position="54"/>
    </location>
</feature>
<keyword evidence="4 7" id="KW-0812">Transmembrane</keyword>
<evidence type="ECO:0000256" key="6">
    <source>
        <dbReference type="ARBA" id="ARBA00023136"/>
    </source>
</evidence>
<evidence type="ECO:0000256" key="2">
    <source>
        <dbReference type="ARBA" id="ARBA00010388"/>
    </source>
</evidence>
<dbReference type="AlphaFoldDB" id="A0A6I5ZMC6"/>
<dbReference type="GO" id="GO:0005886">
    <property type="term" value="C:plasma membrane"/>
    <property type="evidence" value="ECO:0007669"/>
    <property type="project" value="UniProtKB-SubCell"/>
</dbReference>
<evidence type="ECO:0000313" key="8">
    <source>
        <dbReference type="EMBL" id="QGP91022.1"/>
    </source>
</evidence>
<proteinExistence type="inferred from homology"/>
<evidence type="ECO:0000256" key="5">
    <source>
        <dbReference type="ARBA" id="ARBA00022989"/>
    </source>
</evidence>
<feature type="transmembrane region" description="Helical" evidence="7">
    <location>
        <begin position="6"/>
        <end position="25"/>
    </location>
</feature>
<dbReference type="PANTHER" id="PTHR34583">
    <property type="entry name" value="ANTIPORTER SUBUNIT MNHC2-RELATED"/>
    <property type="match status" value="1"/>
</dbReference>
<evidence type="ECO:0000256" key="7">
    <source>
        <dbReference type="SAM" id="Phobius"/>
    </source>
</evidence>
<sequence length="123" mass="13112">MLMWQNLPYGVAILTFMLGIYCLLFKRNLIKIAIGLKIMSDGLHLLLLCLGYRAGGRAPILPEGEGAKEIVTSLATSFVDPLPQALVLTAIVIGVCVSAVALSLAVKAYQRLGVTDTVGLRGK</sequence>
<comment type="subcellular location">
    <subcellularLocation>
        <location evidence="1">Cell membrane</location>
        <topology evidence="1">Multi-pass membrane protein</topology>
    </subcellularLocation>
</comment>
<organism evidence="8 9">
    <name type="scientific">Neomoorella glycerini</name>
    <dbReference type="NCBI Taxonomy" id="55779"/>
    <lineage>
        <taxon>Bacteria</taxon>
        <taxon>Bacillati</taxon>
        <taxon>Bacillota</taxon>
        <taxon>Clostridia</taxon>
        <taxon>Neomoorellales</taxon>
        <taxon>Neomoorellaceae</taxon>
        <taxon>Neomoorella</taxon>
    </lineage>
</organism>
<feature type="transmembrane region" description="Helical" evidence="7">
    <location>
        <begin position="85"/>
        <end position="106"/>
    </location>
</feature>
<evidence type="ECO:0000256" key="4">
    <source>
        <dbReference type="ARBA" id="ARBA00022692"/>
    </source>
</evidence>
<dbReference type="Proteomes" id="UP000425916">
    <property type="component" value="Chromosome"/>
</dbReference>
<accession>A0A6I5ZMC6</accession>
<dbReference type="InterPro" id="IPR050601">
    <property type="entry name" value="CPA3_antiporter_subunitC"/>
</dbReference>
<name>A0A6I5ZMC6_9FIRM</name>
<keyword evidence="5 7" id="KW-1133">Transmembrane helix</keyword>
<keyword evidence="3" id="KW-1003">Cell membrane</keyword>
<dbReference type="EMBL" id="CP046244">
    <property type="protein sequence ID" value="QGP91022.1"/>
    <property type="molecule type" value="Genomic_DNA"/>
</dbReference>
<dbReference type="InterPro" id="IPR039428">
    <property type="entry name" value="NUOK/Mnh_C1-like"/>
</dbReference>
<comment type="similarity">
    <text evidence="2">Belongs to the CPA3 antiporters (TC 2.A.63) subunit C family.</text>
</comment>
<protein>
    <submittedName>
        <fullName evidence="8">Na(+)/H(+) antiporter subunit C</fullName>
    </submittedName>
</protein>
<evidence type="ECO:0000256" key="1">
    <source>
        <dbReference type="ARBA" id="ARBA00004651"/>
    </source>
</evidence>
<evidence type="ECO:0000313" key="9">
    <source>
        <dbReference type="Proteomes" id="UP000425916"/>
    </source>
</evidence>
<gene>
    <name evidence="8" type="primary">mrpC</name>
    <name evidence="8" type="ORF">MGLY_03460</name>
</gene>
<dbReference type="Gene3D" id="1.10.287.3510">
    <property type="match status" value="1"/>
</dbReference>
<evidence type="ECO:0000256" key="3">
    <source>
        <dbReference type="ARBA" id="ARBA00022475"/>
    </source>
</evidence>
<dbReference type="PANTHER" id="PTHR34583:SF2">
    <property type="entry name" value="ANTIPORTER SUBUNIT MNHC2-RELATED"/>
    <property type="match status" value="1"/>
</dbReference>
<dbReference type="OrthoDB" id="9799219at2"/>
<reference evidence="8 9" key="1">
    <citation type="submission" date="2019-11" db="EMBL/GenBank/DDBJ databases">
        <title>Genome sequence of Moorella glycerini DSM11254.</title>
        <authorList>
            <person name="Poehlein A."/>
            <person name="Boeer T."/>
            <person name="Daniel R."/>
        </authorList>
    </citation>
    <scope>NUCLEOTIDE SEQUENCE [LARGE SCALE GENOMIC DNA]</scope>
    <source>
        <strain evidence="8 9">DSM 11254</strain>
    </source>
</reference>
<dbReference type="Pfam" id="PF00420">
    <property type="entry name" value="Oxidored_q2"/>
    <property type="match status" value="1"/>
</dbReference>
<keyword evidence="6 7" id="KW-0472">Membrane</keyword>
<keyword evidence="9" id="KW-1185">Reference proteome</keyword>